<dbReference type="RefSeq" id="XP_013386299.1">
    <property type="nucleotide sequence ID" value="XM_013530845.1"/>
</dbReference>
<comment type="subcellular location">
    <subcellularLocation>
        <location evidence="1">Cytoplasm</location>
    </subcellularLocation>
</comment>
<dbReference type="InterPro" id="IPR051213">
    <property type="entry name" value="START_lipid_transfer"/>
</dbReference>
<dbReference type="InterPro" id="IPR002913">
    <property type="entry name" value="START_lipid-bd_dom"/>
</dbReference>
<comment type="subunit">
    <text evidence="8">Interacts with ACOT13/THEM2.</text>
</comment>
<evidence type="ECO:0000256" key="6">
    <source>
        <dbReference type="ARBA" id="ARBA00023055"/>
    </source>
</evidence>
<keyword evidence="3" id="KW-0963">Cytoplasm</keyword>
<evidence type="ECO:0000259" key="13">
    <source>
        <dbReference type="PROSITE" id="PS50848"/>
    </source>
</evidence>
<dbReference type="KEGG" id="lak:106155830"/>
<proteinExistence type="predicted"/>
<dbReference type="Gene3D" id="3.30.530.20">
    <property type="match status" value="1"/>
</dbReference>
<dbReference type="SUPFAM" id="SSF55961">
    <property type="entry name" value="Bet v1-like"/>
    <property type="match status" value="1"/>
</dbReference>
<keyword evidence="7" id="KW-0446">Lipid-binding</keyword>
<dbReference type="FunCoup" id="A0A1S3HML9">
    <property type="interactions" value="291"/>
</dbReference>
<dbReference type="GO" id="GO:0006869">
    <property type="term" value="P:lipid transport"/>
    <property type="evidence" value="ECO:0007669"/>
    <property type="project" value="UniProtKB-KW"/>
</dbReference>
<dbReference type="GO" id="GO:0005829">
    <property type="term" value="C:cytosol"/>
    <property type="evidence" value="ECO:0007669"/>
    <property type="project" value="UniProtKB-ARBA"/>
</dbReference>
<dbReference type="SMART" id="SM00234">
    <property type="entry name" value="START"/>
    <property type="match status" value="1"/>
</dbReference>
<organism evidence="14 15">
    <name type="scientific">Lingula anatina</name>
    <name type="common">Brachiopod</name>
    <name type="synonym">Lingula unguis</name>
    <dbReference type="NCBI Taxonomy" id="7574"/>
    <lineage>
        <taxon>Eukaryota</taxon>
        <taxon>Metazoa</taxon>
        <taxon>Spiralia</taxon>
        <taxon>Lophotrochozoa</taxon>
        <taxon>Brachiopoda</taxon>
        <taxon>Linguliformea</taxon>
        <taxon>Lingulata</taxon>
        <taxon>Lingulida</taxon>
        <taxon>Linguloidea</taxon>
        <taxon>Lingulidae</taxon>
        <taxon>Lingula</taxon>
    </lineage>
</organism>
<evidence type="ECO:0000256" key="7">
    <source>
        <dbReference type="ARBA" id="ARBA00023121"/>
    </source>
</evidence>
<keyword evidence="14" id="KW-1185">Reference proteome</keyword>
<dbReference type="InterPro" id="IPR023393">
    <property type="entry name" value="START-like_dom_sf"/>
</dbReference>
<evidence type="ECO:0000256" key="1">
    <source>
        <dbReference type="ARBA" id="ARBA00004496"/>
    </source>
</evidence>
<evidence type="ECO:0000256" key="3">
    <source>
        <dbReference type="ARBA" id="ARBA00022490"/>
    </source>
</evidence>
<name>A0A1S3HML9_LINAN</name>
<dbReference type="PANTHER" id="PTHR19308:SF8">
    <property type="entry name" value="STAR-RELATED LIPID TRANSFER PROTEIN 7, MITOCHONDRIAL"/>
    <property type="match status" value="1"/>
</dbReference>
<sequence length="391" mass="45740">MISIMFRNILRPEIVIDIGKCSRKFGQNERSKTSTFLGACCRSLVNRCSQQLEVIGGIFVKQCNAVVIHRAKRGCQILTSYNRLYDEKLAKEVMKNFVRNLKTRGRRGVLLSGAGFAAKQNISDDELQNCVADMHHIENLNEYTRKQKSSSKDKISETNNTGNGNGNDSHYMDDWECVIDKDTFKIWRKQMADSHLYEYKVFGRFYDIPATAFLDVQIDLEFRKTWDKMVINLEKVEEDKESNNEIVHWVTRYPYPMYAREYVYRRRFKVFEEEKVIVLVSRSTDHEKCPETKDYIRVKPYSSVMVIKPHTEFDQNGLDYLMTYHDDPQAPIPSVAYKWIARSGLPDFVERLHKEAKNYQDKCKGRKKPKTGRIHKEVDIQQYNSAHPLAA</sequence>
<keyword evidence="6" id="KW-0445">Lipid transport</keyword>
<accession>A0A1S3HML9</accession>
<dbReference type="OrthoDB" id="1295045at2759"/>
<evidence type="ECO:0000256" key="5">
    <source>
        <dbReference type="ARBA" id="ARBA00022990"/>
    </source>
</evidence>
<evidence type="ECO:0000256" key="12">
    <source>
        <dbReference type="SAM" id="MobiDB-lite"/>
    </source>
</evidence>
<reference evidence="15" key="1">
    <citation type="submission" date="2025-08" db="UniProtKB">
        <authorList>
            <consortium name="RefSeq"/>
        </authorList>
    </citation>
    <scope>IDENTIFICATION</scope>
    <source>
        <tissue evidence="15">Gonads</tissue>
    </source>
</reference>
<dbReference type="Pfam" id="PF01852">
    <property type="entry name" value="START"/>
    <property type="match status" value="1"/>
</dbReference>
<protein>
    <recommendedName>
        <fullName evidence="9">Phosphatidylcholine transfer protein</fullName>
    </recommendedName>
    <alternativeName>
        <fullName evidence="11">START domain-containing protein 2</fullName>
    </alternativeName>
    <alternativeName>
        <fullName evidence="10">StAR-related lipid transfer protein 2</fullName>
    </alternativeName>
</protein>
<dbReference type="PANTHER" id="PTHR19308">
    <property type="entry name" value="PHOSPHATIDYLCHOLINE TRANSFER PROTEIN"/>
    <property type="match status" value="1"/>
</dbReference>
<keyword evidence="4" id="KW-0597">Phosphoprotein</keyword>
<dbReference type="InParanoid" id="A0A1S3HML9"/>
<evidence type="ECO:0000256" key="2">
    <source>
        <dbReference type="ARBA" id="ARBA00022448"/>
    </source>
</evidence>
<dbReference type="GeneID" id="106155830"/>
<evidence type="ECO:0000256" key="9">
    <source>
        <dbReference type="ARBA" id="ARBA00069061"/>
    </source>
</evidence>
<feature type="domain" description="START" evidence="13">
    <location>
        <begin position="175"/>
        <end position="361"/>
    </location>
</feature>
<evidence type="ECO:0000313" key="14">
    <source>
        <dbReference type="Proteomes" id="UP000085678"/>
    </source>
</evidence>
<evidence type="ECO:0000313" key="15">
    <source>
        <dbReference type="RefSeq" id="XP_013386299.1"/>
    </source>
</evidence>
<dbReference type="Proteomes" id="UP000085678">
    <property type="component" value="Unplaced"/>
</dbReference>
<evidence type="ECO:0000256" key="8">
    <source>
        <dbReference type="ARBA" id="ARBA00063535"/>
    </source>
</evidence>
<keyword evidence="2" id="KW-0813">Transport</keyword>
<dbReference type="FunFam" id="3.30.530.20:FF:000017">
    <property type="entry name" value="Phosphatidylcholine transfer protein, putative"/>
    <property type="match status" value="1"/>
</dbReference>
<feature type="region of interest" description="Disordered" evidence="12">
    <location>
        <begin position="142"/>
        <end position="167"/>
    </location>
</feature>
<gene>
    <name evidence="15" type="primary">LOC106155830</name>
</gene>
<feature type="compositionally biased region" description="Basic and acidic residues" evidence="12">
    <location>
        <begin position="142"/>
        <end position="156"/>
    </location>
</feature>
<dbReference type="PROSITE" id="PS50848">
    <property type="entry name" value="START"/>
    <property type="match status" value="1"/>
</dbReference>
<dbReference type="STRING" id="7574.A0A1S3HML9"/>
<evidence type="ECO:0000256" key="10">
    <source>
        <dbReference type="ARBA" id="ARBA00077188"/>
    </source>
</evidence>
<dbReference type="AlphaFoldDB" id="A0A1S3HML9"/>
<evidence type="ECO:0000256" key="11">
    <source>
        <dbReference type="ARBA" id="ARBA00079049"/>
    </source>
</evidence>
<dbReference type="GO" id="GO:0008289">
    <property type="term" value="F:lipid binding"/>
    <property type="evidence" value="ECO:0007669"/>
    <property type="project" value="UniProtKB-KW"/>
</dbReference>
<evidence type="ECO:0000256" key="4">
    <source>
        <dbReference type="ARBA" id="ARBA00022553"/>
    </source>
</evidence>
<keyword evidence="5" id="KW-0007">Acetylation</keyword>